<keyword evidence="4" id="KW-1003">Cell membrane</keyword>
<evidence type="ECO:0000256" key="6">
    <source>
        <dbReference type="ARBA" id="ARBA00022989"/>
    </source>
</evidence>
<protein>
    <recommendedName>
        <fullName evidence="9">YidE/YbjL duplication domain-containing protein</fullName>
    </recommendedName>
</protein>
<dbReference type="Proteomes" id="UP001589609">
    <property type="component" value="Unassembled WGS sequence"/>
</dbReference>
<feature type="transmembrane region" description="Helical" evidence="8">
    <location>
        <begin position="281"/>
        <end position="297"/>
    </location>
</feature>
<gene>
    <name evidence="10" type="ORF">ACFFMS_18160</name>
</gene>
<feature type="transmembrane region" description="Helical" evidence="8">
    <location>
        <begin position="34"/>
        <end position="55"/>
    </location>
</feature>
<reference evidence="10 11" key="1">
    <citation type="submission" date="2024-09" db="EMBL/GenBank/DDBJ databases">
        <authorList>
            <person name="Sun Q."/>
            <person name="Mori K."/>
        </authorList>
    </citation>
    <scope>NUCLEOTIDE SEQUENCE [LARGE SCALE GENOMIC DNA]</scope>
    <source>
        <strain evidence="10 11">JCM 11201</strain>
    </source>
</reference>
<dbReference type="EMBL" id="JBHMAF010000120">
    <property type="protein sequence ID" value="MFB9760286.1"/>
    <property type="molecule type" value="Genomic_DNA"/>
</dbReference>
<dbReference type="InterPro" id="IPR006512">
    <property type="entry name" value="YidE_YbjL"/>
</dbReference>
<keyword evidence="7 8" id="KW-0472">Membrane</keyword>
<dbReference type="Pfam" id="PF06826">
    <property type="entry name" value="Asp-Al_Ex"/>
    <property type="match status" value="2"/>
</dbReference>
<keyword evidence="3" id="KW-0813">Transport</keyword>
<feature type="transmembrane region" description="Helical" evidence="8">
    <location>
        <begin position="400"/>
        <end position="420"/>
    </location>
</feature>
<evidence type="ECO:0000256" key="5">
    <source>
        <dbReference type="ARBA" id="ARBA00022692"/>
    </source>
</evidence>
<comment type="subcellular location">
    <subcellularLocation>
        <location evidence="1">Cell membrane</location>
        <topology evidence="1">Multi-pass membrane protein</topology>
    </subcellularLocation>
</comment>
<evidence type="ECO:0000256" key="1">
    <source>
        <dbReference type="ARBA" id="ARBA00004651"/>
    </source>
</evidence>
<evidence type="ECO:0000259" key="9">
    <source>
        <dbReference type="Pfam" id="PF06826"/>
    </source>
</evidence>
<dbReference type="RefSeq" id="WP_379950606.1">
    <property type="nucleotide sequence ID" value="NZ_JBHMAF010000120.1"/>
</dbReference>
<feature type="transmembrane region" description="Helical" evidence="8">
    <location>
        <begin position="309"/>
        <end position="331"/>
    </location>
</feature>
<organism evidence="10 11">
    <name type="scientific">Ectobacillus funiculus</name>
    <dbReference type="NCBI Taxonomy" id="137993"/>
    <lineage>
        <taxon>Bacteria</taxon>
        <taxon>Bacillati</taxon>
        <taxon>Bacillota</taxon>
        <taxon>Bacilli</taxon>
        <taxon>Bacillales</taxon>
        <taxon>Bacillaceae</taxon>
        <taxon>Ectobacillus</taxon>
    </lineage>
</organism>
<feature type="transmembrane region" description="Helical" evidence="8">
    <location>
        <begin position="368"/>
        <end position="393"/>
    </location>
</feature>
<evidence type="ECO:0000256" key="2">
    <source>
        <dbReference type="ARBA" id="ARBA00009854"/>
    </source>
</evidence>
<feature type="transmembrane region" description="Helical" evidence="8">
    <location>
        <begin position="343"/>
        <end position="362"/>
    </location>
</feature>
<dbReference type="InterPro" id="IPR050144">
    <property type="entry name" value="AAE_transporter"/>
</dbReference>
<evidence type="ECO:0000313" key="10">
    <source>
        <dbReference type="EMBL" id="MFB9760286.1"/>
    </source>
</evidence>
<evidence type="ECO:0000256" key="7">
    <source>
        <dbReference type="ARBA" id="ARBA00023136"/>
    </source>
</evidence>
<comment type="similarity">
    <text evidence="2">Belongs to the AAE transporter (TC 2.A.81) family.</text>
</comment>
<keyword evidence="11" id="KW-1185">Reference proteome</keyword>
<feature type="transmembrane region" description="Helical" evidence="8">
    <location>
        <begin position="111"/>
        <end position="132"/>
    </location>
</feature>
<feature type="transmembrane region" description="Helical" evidence="8">
    <location>
        <begin position="6"/>
        <end position="27"/>
    </location>
</feature>
<comment type="caution">
    <text evidence="10">The sequence shown here is derived from an EMBL/GenBank/DDBJ whole genome shotgun (WGS) entry which is preliminary data.</text>
</comment>
<accession>A0ABV5WIV4</accession>
<evidence type="ECO:0000256" key="8">
    <source>
        <dbReference type="SAM" id="Phobius"/>
    </source>
</evidence>
<feature type="domain" description="YidE/YbjL duplication" evidence="9">
    <location>
        <begin position="286"/>
        <end position="454"/>
    </location>
</feature>
<feature type="transmembrane region" description="Helical" evidence="8">
    <location>
        <begin position="432"/>
        <end position="453"/>
    </location>
</feature>
<keyword evidence="5 8" id="KW-0812">Transmembrane</keyword>
<evidence type="ECO:0000256" key="4">
    <source>
        <dbReference type="ARBA" id="ARBA00022475"/>
    </source>
</evidence>
<evidence type="ECO:0000256" key="3">
    <source>
        <dbReference type="ARBA" id="ARBA00022448"/>
    </source>
</evidence>
<feature type="transmembrane region" description="Helical" evidence="8">
    <location>
        <begin position="226"/>
        <end position="246"/>
    </location>
</feature>
<name>A0ABV5WIV4_9BACI</name>
<proteinExistence type="inferred from homology"/>
<dbReference type="NCBIfam" id="TIGR01625">
    <property type="entry name" value="YidE_YbjL_dupl"/>
    <property type="match status" value="1"/>
</dbReference>
<dbReference type="PANTHER" id="PTHR30445:SF3">
    <property type="entry name" value="TRANSPORT PROTEIN YIDE-RELATED"/>
    <property type="match status" value="1"/>
</dbReference>
<dbReference type="PANTHER" id="PTHR30445">
    <property type="entry name" value="K(+)_H(+) ANTIPORTER SUBUNIT KHTT"/>
    <property type="match status" value="1"/>
</dbReference>
<keyword evidence="6 8" id="KW-1133">Transmembrane helix</keyword>
<sequence length="459" mass="48859">MHFSIGAFALNQFVLLFAAAFLGLAFGKIRIGKFSFGLSGTLFSGLLLGWAAIAYSKSVGQGSALYAVAHEVATKGVISKDFFEFFLVVFITAVGLLTGKDIGPALKKYGIKFLIIGFVITFVGVAVTFGYVKTAKNYSAYQVSGIYTGALTSSPGLAASLETVKDQSDSVEKRYAKLSVEDKSKVLKMIDKSGKLTPQNTPSLNNDQIQTFIKNAQSDVSLGHTLAFPFGLLTIILSVVFLPKIFRIDVEKEREVFLGSMLEVAATTEEAGEKGTKESDFNLLTFSLVCFLGYFLGKFNFSLGTGEFSLGTSGGALVAALTCSHFGKIGPFHFRMNSKVLSVLRQFGLGLFLVVVGLQYGYNAVSVFGGSGVVIAMMGLSVVVAAILAGFLVGRYVFKLNWMVLSGAICGGMTSTPGLGAAIDATGGNEPAMGYGAVYPFALIYKVLLLMILHKLFII</sequence>
<feature type="transmembrane region" description="Helical" evidence="8">
    <location>
        <begin position="82"/>
        <end position="99"/>
    </location>
</feature>
<feature type="domain" description="YidE/YbjL duplication" evidence="9">
    <location>
        <begin position="16"/>
        <end position="243"/>
    </location>
</feature>
<evidence type="ECO:0000313" key="11">
    <source>
        <dbReference type="Proteomes" id="UP001589609"/>
    </source>
</evidence>